<dbReference type="InterPro" id="IPR036397">
    <property type="entry name" value="RNaseH_sf"/>
</dbReference>
<organism evidence="1 2">
    <name type="scientific">Bremia lactucae</name>
    <name type="common">Lettuce downy mildew</name>
    <dbReference type="NCBI Taxonomy" id="4779"/>
    <lineage>
        <taxon>Eukaryota</taxon>
        <taxon>Sar</taxon>
        <taxon>Stramenopiles</taxon>
        <taxon>Oomycota</taxon>
        <taxon>Peronosporomycetes</taxon>
        <taxon>Peronosporales</taxon>
        <taxon>Peronosporaceae</taxon>
        <taxon>Bremia</taxon>
    </lineage>
</organism>
<dbReference type="Gene3D" id="3.30.420.10">
    <property type="entry name" value="Ribonuclease H-like superfamily/Ribonuclease H"/>
    <property type="match status" value="1"/>
</dbReference>
<proteinExistence type="predicted"/>
<dbReference type="InterPro" id="IPR012337">
    <property type="entry name" value="RNaseH-like_sf"/>
</dbReference>
<dbReference type="GeneID" id="94351728"/>
<dbReference type="PANTHER" id="PTHR35046:SF26">
    <property type="entry name" value="RNA-DIRECTED DNA POLYMERASE"/>
    <property type="match status" value="1"/>
</dbReference>
<evidence type="ECO:0000313" key="2">
    <source>
        <dbReference type="Proteomes" id="UP000294530"/>
    </source>
</evidence>
<name>A0A976FGX4_BRELC</name>
<sequence length="78" mass="8812">MDNLVALPETSSSQDALMVVIDRLIKRAKFIKTKTTATSEDTTEFFMKNYVKDHGQSKSIVSDCDSKYTLKFWSSVAL</sequence>
<gene>
    <name evidence="1" type="ORF">CCR75_008002</name>
</gene>
<dbReference type="AlphaFoldDB" id="A0A976FGX4"/>
<dbReference type="GO" id="GO:0003676">
    <property type="term" value="F:nucleic acid binding"/>
    <property type="evidence" value="ECO:0007669"/>
    <property type="project" value="InterPro"/>
</dbReference>
<keyword evidence="2" id="KW-1185">Reference proteome</keyword>
<evidence type="ECO:0008006" key="3">
    <source>
        <dbReference type="Google" id="ProtNLM"/>
    </source>
</evidence>
<protein>
    <recommendedName>
        <fullName evidence="3">Integrase catalytic domain-containing protein</fullName>
    </recommendedName>
</protein>
<dbReference type="KEGG" id="blac:94351728"/>
<reference evidence="1 2" key="1">
    <citation type="journal article" date="2021" name="Genome Biol.">
        <title>AFLAP: assembly-free linkage analysis pipeline using k-mers from genome sequencing data.</title>
        <authorList>
            <person name="Fletcher K."/>
            <person name="Zhang L."/>
            <person name="Gil J."/>
            <person name="Han R."/>
            <person name="Cavanaugh K."/>
            <person name="Michelmore R."/>
        </authorList>
    </citation>
    <scope>NUCLEOTIDE SEQUENCE [LARGE SCALE GENOMIC DNA]</scope>
    <source>
        <strain evidence="1 2">SF5</strain>
    </source>
</reference>
<accession>A0A976FGX4</accession>
<dbReference type="PANTHER" id="PTHR35046">
    <property type="entry name" value="ZINC KNUCKLE (CCHC-TYPE) FAMILY PROTEIN"/>
    <property type="match status" value="1"/>
</dbReference>
<dbReference type="SUPFAM" id="SSF53098">
    <property type="entry name" value="Ribonuclease H-like"/>
    <property type="match status" value="1"/>
</dbReference>
<dbReference type="RefSeq" id="XP_067815865.1">
    <property type="nucleotide sequence ID" value="XM_067966057.1"/>
</dbReference>
<dbReference type="OrthoDB" id="166633at2759"/>
<dbReference type="Proteomes" id="UP000294530">
    <property type="component" value="Unassembled WGS sequence"/>
</dbReference>
<comment type="caution">
    <text evidence="1">The sequence shown here is derived from an EMBL/GenBank/DDBJ whole genome shotgun (WGS) entry which is preliminary data.</text>
</comment>
<evidence type="ECO:0000313" key="1">
    <source>
        <dbReference type="EMBL" id="TDH66366.1"/>
    </source>
</evidence>
<dbReference type="EMBL" id="SHOA02000008">
    <property type="protein sequence ID" value="TDH66366.1"/>
    <property type="molecule type" value="Genomic_DNA"/>
</dbReference>